<accession>A0A7K6QZ04</accession>
<keyword evidence="22" id="KW-1185">Reference proteome</keyword>
<dbReference type="Gene3D" id="3.40.50.2000">
    <property type="entry name" value="Glycogen Phosphorylase B"/>
    <property type="match status" value="1"/>
</dbReference>
<dbReference type="PANTHER" id="PTHR13036:SF0">
    <property type="entry name" value="CHITOBIOSYLDIPHOSPHODOLICHOL BETA-MANNOSYLTRANSFERASE"/>
    <property type="match status" value="1"/>
</dbReference>
<sequence>ESRPHPDVLRSENIRLVPVAELRGLRVGPKVFQYVLKVLVQSVQLLYTLLRIDQPSYILLQQNPPGLPSIAVAWVAGLFWGSKLIIDWHNYGYTIMSLSHGSSHPLVQIAKWYEKLFGRLSDYNLCVTDAMKEDLWVNCKIKAVTLYDKPASYFKETPLEVQHELYMKLAKDYEPFRPRTEALQPGVERSAFTERGGRLLRARARPALLVSSTSWTAPISLSALTSVLSSPDYERFIDEGAKLPSLVCVITGKGPLKDYYNGLIQKLHLKHIQICTPWLEAEDYPLLLGSADLGVCLHKSSSGLDLPMKVVDMFGCCLPVCAIYFECLHELVKHNENGLIFRDSKELAEQLKMLFLEFPAREGKLQSFRQNLRASRQQRWEQSWDQVVLPLLGHKE</sequence>
<dbReference type="FunFam" id="3.40.50.2000:FF:000096">
    <property type="entry name" value="ALG1, chitobiosyldiphosphodolichol beta-mannosyltransferase"/>
    <property type="match status" value="1"/>
</dbReference>
<reference evidence="21 22" key="1">
    <citation type="submission" date="2019-09" db="EMBL/GenBank/DDBJ databases">
        <title>Bird 10,000 Genomes (B10K) Project - Family phase.</title>
        <authorList>
            <person name="Zhang G."/>
        </authorList>
    </citation>
    <scope>NUCLEOTIDE SEQUENCE [LARGE SCALE GENOMIC DNA]</scope>
    <source>
        <strain evidence="21">B10K-DU-029-53</strain>
    </source>
</reference>
<evidence type="ECO:0000256" key="11">
    <source>
        <dbReference type="ARBA" id="ARBA00022989"/>
    </source>
</evidence>
<dbReference type="InterPro" id="IPR001296">
    <property type="entry name" value="Glyco_trans_1"/>
</dbReference>
<comment type="subcellular location">
    <subcellularLocation>
        <location evidence="1">Endoplasmic reticulum membrane</location>
        <topology evidence="1">Single-pass membrane protein</topology>
    </subcellularLocation>
</comment>
<evidence type="ECO:0000256" key="13">
    <source>
        <dbReference type="ARBA" id="ARBA00031434"/>
    </source>
</evidence>
<evidence type="ECO:0000256" key="10">
    <source>
        <dbReference type="ARBA" id="ARBA00022968"/>
    </source>
</evidence>
<evidence type="ECO:0000256" key="8">
    <source>
        <dbReference type="ARBA" id="ARBA00022692"/>
    </source>
</evidence>
<keyword evidence="8" id="KW-0812">Transmembrane</keyword>
<dbReference type="AlphaFoldDB" id="A0A7K6QZ04"/>
<evidence type="ECO:0000256" key="6">
    <source>
        <dbReference type="ARBA" id="ARBA00022676"/>
    </source>
</evidence>
<evidence type="ECO:0000256" key="3">
    <source>
        <dbReference type="ARBA" id="ARBA00012611"/>
    </source>
</evidence>
<dbReference type="OrthoDB" id="614844at2759"/>
<evidence type="ECO:0000256" key="9">
    <source>
        <dbReference type="ARBA" id="ARBA00022824"/>
    </source>
</evidence>
<keyword evidence="6 21" id="KW-0328">Glycosyltransferase</keyword>
<name>A0A7K6QZ04_9PASS</name>
<comment type="pathway">
    <text evidence="2">Protein modification; protein glycosylation.</text>
</comment>
<dbReference type="EMBL" id="VZRZ01005880">
    <property type="protein sequence ID" value="NWW78357.1"/>
    <property type="molecule type" value="Genomic_DNA"/>
</dbReference>
<keyword evidence="10" id="KW-0735">Signal-anchor</keyword>
<keyword evidence="12" id="KW-0472">Membrane</keyword>
<comment type="function">
    <text evidence="17">Mannosyltransferase that operates in the biosynthetic pathway of dolichol-linked oligosaccharides, the glycan precursors employed in protein asparagine (N)-glycosylation. The assembly of dolichol-linked oligosaccharides begins on the cytosolic side of the endoplasmic reticulum membrane and finishes in its lumen. The sequential addition of sugars to dolichol pyrophosphate produces dolichol-linked oligosaccharides containing fourteen sugars, including two GlcNAcs, nine mannoses and three glucoses. Once assembled, the oligosaccharide is transferred from the lipid to nascent proteins by oligosaccharyltransferases. Catalyzes, on the cytoplasmic face of the endoplasmic reticulum, the addition of the first mannose residues to the dolichol-linked oligosaccharide chain, to produce Man1GlcNAc(2)-PP-dolichol core oligosaccharide. Man1GlcNAc(2)-PP-dolichol is a substrate for ALG2, the following enzyme in the biosynthetic pathway.</text>
</comment>
<evidence type="ECO:0000256" key="1">
    <source>
        <dbReference type="ARBA" id="ARBA00004389"/>
    </source>
</evidence>
<dbReference type="Proteomes" id="UP000580879">
    <property type="component" value="Unassembled WGS sequence"/>
</dbReference>
<evidence type="ECO:0000256" key="18">
    <source>
        <dbReference type="ARBA" id="ARBA00061237"/>
    </source>
</evidence>
<evidence type="ECO:0000256" key="4">
    <source>
        <dbReference type="ARBA" id="ARBA00015841"/>
    </source>
</evidence>
<keyword evidence="7 21" id="KW-0808">Transferase</keyword>
<proteinExistence type="inferred from homology"/>
<evidence type="ECO:0000256" key="17">
    <source>
        <dbReference type="ARBA" id="ARBA00056362"/>
    </source>
</evidence>
<keyword evidence="11" id="KW-1133">Transmembrane helix</keyword>
<evidence type="ECO:0000259" key="20">
    <source>
        <dbReference type="Pfam" id="PF00534"/>
    </source>
</evidence>
<organism evidence="21 22">
    <name type="scientific">Climacteris rufus</name>
    <name type="common">rufous treecreeper</name>
    <dbReference type="NCBI Taxonomy" id="47695"/>
    <lineage>
        <taxon>Eukaryota</taxon>
        <taxon>Metazoa</taxon>
        <taxon>Chordata</taxon>
        <taxon>Craniata</taxon>
        <taxon>Vertebrata</taxon>
        <taxon>Euteleostomi</taxon>
        <taxon>Archelosauria</taxon>
        <taxon>Archosauria</taxon>
        <taxon>Dinosauria</taxon>
        <taxon>Saurischia</taxon>
        <taxon>Theropoda</taxon>
        <taxon>Coelurosauria</taxon>
        <taxon>Aves</taxon>
        <taxon>Neognathae</taxon>
        <taxon>Neoaves</taxon>
        <taxon>Telluraves</taxon>
        <taxon>Australaves</taxon>
        <taxon>Passeriformes</taxon>
        <taxon>Climacteridae</taxon>
        <taxon>Climacteris</taxon>
    </lineage>
</organism>
<dbReference type="SUPFAM" id="SSF53756">
    <property type="entry name" value="UDP-Glycosyltransferase/glycogen phosphorylase"/>
    <property type="match status" value="1"/>
</dbReference>
<comment type="similarity">
    <text evidence="18">Belongs to the glycosyltransferase group 1 family. Glycosyltransferase 33 subfamily.</text>
</comment>
<gene>
    <name evidence="21" type="primary">Alg1</name>
    <name evidence="21" type="ORF">CLIRUF_R12975</name>
</gene>
<evidence type="ECO:0000313" key="21">
    <source>
        <dbReference type="EMBL" id="NWW78357.1"/>
    </source>
</evidence>
<dbReference type="InterPro" id="IPR026051">
    <property type="entry name" value="ALG1-like"/>
</dbReference>
<evidence type="ECO:0000256" key="16">
    <source>
        <dbReference type="ARBA" id="ARBA00045071"/>
    </source>
</evidence>
<feature type="domain" description="Glycosyl transferase family 1" evidence="20">
    <location>
        <begin position="243"/>
        <end position="354"/>
    </location>
</feature>
<evidence type="ECO:0000256" key="12">
    <source>
        <dbReference type="ARBA" id="ARBA00023136"/>
    </source>
</evidence>
<evidence type="ECO:0000256" key="2">
    <source>
        <dbReference type="ARBA" id="ARBA00004922"/>
    </source>
</evidence>
<dbReference type="Pfam" id="PF00534">
    <property type="entry name" value="Glycos_transf_1"/>
    <property type="match status" value="1"/>
</dbReference>
<evidence type="ECO:0000256" key="5">
    <source>
        <dbReference type="ARBA" id="ARBA00022553"/>
    </source>
</evidence>
<evidence type="ECO:0000256" key="7">
    <source>
        <dbReference type="ARBA" id="ARBA00022679"/>
    </source>
</evidence>
<dbReference type="GO" id="GO:0005789">
    <property type="term" value="C:endoplasmic reticulum membrane"/>
    <property type="evidence" value="ECO:0007669"/>
    <property type="project" value="UniProtKB-SubCell"/>
</dbReference>
<comment type="caution">
    <text evidence="21">The sequence shown here is derived from an EMBL/GenBank/DDBJ whole genome shotgun (WGS) entry which is preliminary data.</text>
</comment>
<evidence type="ECO:0000313" key="22">
    <source>
        <dbReference type="Proteomes" id="UP000580879"/>
    </source>
</evidence>
<evidence type="ECO:0000256" key="14">
    <source>
        <dbReference type="ARBA" id="ARBA00031566"/>
    </source>
</evidence>
<keyword evidence="5" id="KW-0597">Phosphoprotein</keyword>
<comment type="catalytic activity">
    <reaction evidence="16">
        <text>an N,N'-diacetylchitobiosyl-diphospho-di-trans,poly-cis-dolichol + GDP-alpha-D-mannose = a beta-D-Man-(1-&gt;4)-beta-D-GlcNAc-(1-&gt;4)-alpha-D-GlcNAc-diphospho-di-trans,poly-cis-dolichol + GDP + H(+)</text>
        <dbReference type="Rhea" id="RHEA:13865"/>
        <dbReference type="Rhea" id="RHEA-COMP:19510"/>
        <dbReference type="Rhea" id="RHEA-COMP:19511"/>
        <dbReference type="ChEBI" id="CHEBI:15378"/>
        <dbReference type="ChEBI" id="CHEBI:57269"/>
        <dbReference type="ChEBI" id="CHEBI:57527"/>
        <dbReference type="ChEBI" id="CHEBI:58189"/>
        <dbReference type="ChEBI" id="CHEBI:58472"/>
        <dbReference type="EC" id="2.4.1.142"/>
    </reaction>
    <physiologicalReaction direction="left-to-right" evidence="16">
        <dbReference type="Rhea" id="RHEA:13866"/>
    </physiologicalReaction>
</comment>
<evidence type="ECO:0000256" key="15">
    <source>
        <dbReference type="ARBA" id="ARBA00033088"/>
    </source>
</evidence>
<feature type="non-terminal residue" evidence="21">
    <location>
        <position position="1"/>
    </location>
</feature>
<dbReference type="PANTHER" id="PTHR13036">
    <property type="entry name" value="BETA1,4 MANNOSYLTRANSFERASE"/>
    <property type="match status" value="1"/>
</dbReference>
<dbReference type="GO" id="GO:0004578">
    <property type="term" value="F:chitobiosyldiphosphodolichol beta-mannosyltransferase activity"/>
    <property type="evidence" value="ECO:0007669"/>
    <property type="project" value="UniProtKB-EC"/>
</dbReference>
<feature type="non-terminal residue" evidence="21">
    <location>
        <position position="396"/>
    </location>
</feature>
<protein>
    <recommendedName>
        <fullName evidence="4">Chitobiosyldiphosphodolichol beta-mannosyltransferase</fullName>
        <ecNumber evidence="3">2.4.1.142</ecNumber>
    </recommendedName>
    <alternativeName>
        <fullName evidence="19">Asparagine-linked glycosylation protein 1 homolog</fullName>
    </alternativeName>
    <alternativeName>
        <fullName evidence="14">Beta-1,4-mannosyltransferase</fullName>
    </alternativeName>
    <alternativeName>
        <fullName evidence="15">GDP-Man:GlcNAc2-PP-dolichol mannosyltransferase</fullName>
    </alternativeName>
    <alternativeName>
        <fullName evidence="13">GDP-mannose-dolichol diphosphochitobiose mannosyltransferase</fullName>
    </alternativeName>
</protein>
<evidence type="ECO:0000256" key="19">
    <source>
        <dbReference type="ARBA" id="ARBA00082785"/>
    </source>
</evidence>
<keyword evidence="9" id="KW-0256">Endoplasmic reticulum</keyword>
<dbReference type="EC" id="2.4.1.142" evidence="3"/>